<feature type="transmembrane region" description="Helical" evidence="5">
    <location>
        <begin position="272"/>
        <end position="295"/>
    </location>
</feature>
<accession>A0A1L9RCP8</accession>
<feature type="transmembrane region" description="Helical" evidence="5">
    <location>
        <begin position="82"/>
        <end position="102"/>
    </location>
</feature>
<feature type="transmembrane region" description="Helical" evidence="5">
    <location>
        <begin position="48"/>
        <end position="70"/>
    </location>
</feature>
<feature type="transmembrane region" description="Helical" evidence="5">
    <location>
        <begin position="202"/>
        <end position="221"/>
    </location>
</feature>
<dbReference type="PROSITE" id="PS50850">
    <property type="entry name" value="MFS"/>
    <property type="match status" value="1"/>
</dbReference>
<reference evidence="8" key="1">
    <citation type="journal article" date="2017" name="Genome Biol.">
        <title>Comparative genomics reveals high biological diversity and specific adaptations in the industrially and medically important fungal genus Aspergillus.</title>
        <authorList>
            <person name="de Vries R.P."/>
            <person name="Riley R."/>
            <person name="Wiebenga A."/>
            <person name="Aguilar-Osorio G."/>
            <person name="Amillis S."/>
            <person name="Uchima C.A."/>
            <person name="Anderluh G."/>
            <person name="Asadollahi M."/>
            <person name="Askin M."/>
            <person name="Barry K."/>
            <person name="Battaglia E."/>
            <person name="Bayram O."/>
            <person name="Benocci T."/>
            <person name="Braus-Stromeyer S.A."/>
            <person name="Caldana C."/>
            <person name="Canovas D."/>
            <person name="Cerqueira G.C."/>
            <person name="Chen F."/>
            <person name="Chen W."/>
            <person name="Choi C."/>
            <person name="Clum A."/>
            <person name="Dos Santos R.A."/>
            <person name="Damasio A.R."/>
            <person name="Diallinas G."/>
            <person name="Emri T."/>
            <person name="Fekete E."/>
            <person name="Flipphi M."/>
            <person name="Freyberg S."/>
            <person name="Gallo A."/>
            <person name="Gournas C."/>
            <person name="Habgood R."/>
            <person name="Hainaut M."/>
            <person name="Harispe M.L."/>
            <person name="Henrissat B."/>
            <person name="Hilden K.S."/>
            <person name="Hope R."/>
            <person name="Hossain A."/>
            <person name="Karabika E."/>
            <person name="Karaffa L."/>
            <person name="Karanyi Z."/>
            <person name="Krasevec N."/>
            <person name="Kuo A."/>
            <person name="Kusch H."/>
            <person name="LaButti K."/>
            <person name="Lagendijk E.L."/>
            <person name="Lapidus A."/>
            <person name="Levasseur A."/>
            <person name="Lindquist E."/>
            <person name="Lipzen A."/>
            <person name="Logrieco A.F."/>
            <person name="MacCabe A."/>
            <person name="Maekelae M.R."/>
            <person name="Malavazi I."/>
            <person name="Melin P."/>
            <person name="Meyer V."/>
            <person name="Mielnichuk N."/>
            <person name="Miskei M."/>
            <person name="Molnar A.P."/>
            <person name="Mule G."/>
            <person name="Ngan C.Y."/>
            <person name="Orejas M."/>
            <person name="Orosz E."/>
            <person name="Ouedraogo J.P."/>
            <person name="Overkamp K.M."/>
            <person name="Park H.-S."/>
            <person name="Perrone G."/>
            <person name="Piumi F."/>
            <person name="Punt P.J."/>
            <person name="Ram A.F."/>
            <person name="Ramon A."/>
            <person name="Rauscher S."/>
            <person name="Record E."/>
            <person name="Riano-Pachon D.M."/>
            <person name="Robert V."/>
            <person name="Roehrig J."/>
            <person name="Ruller R."/>
            <person name="Salamov A."/>
            <person name="Salih N.S."/>
            <person name="Samson R.A."/>
            <person name="Sandor E."/>
            <person name="Sanguinetti M."/>
            <person name="Schuetze T."/>
            <person name="Sepcic K."/>
            <person name="Shelest E."/>
            <person name="Sherlock G."/>
            <person name="Sophianopoulou V."/>
            <person name="Squina F.M."/>
            <person name="Sun H."/>
            <person name="Susca A."/>
            <person name="Todd R.B."/>
            <person name="Tsang A."/>
            <person name="Unkles S.E."/>
            <person name="van de Wiele N."/>
            <person name="van Rossen-Uffink D."/>
            <person name="Oliveira J.V."/>
            <person name="Vesth T.C."/>
            <person name="Visser J."/>
            <person name="Yu J.-H."/>
            <person name="Zhou M."/>
            <person name="Andersen M.R."/>
            <person name="Archer D.B."/>
            <person name="Baker S.E."/>
            <person name="Benoit I."/>
            <person name="Brakhage A.A."/>
            <person name="Braus G.H."/>
            <person name="Fischer R."/>
            <person name="Frisvad J.C."/>
            <person name="Goldman G.H."/>
            <person name="Houbraken J."/>
            <person name="Oakley B."/>
            <person name="Pocsi I."/>
            <person name="Scazzocchio C."/>
            <person name="Seiboth B."/>
            <person name="vanKuyk P.A."/>
            <person name="Wortman J."/>
            <person name="Dyer P.S."/>
            <person name="Grigoriev I.V."/>
        </authorList>
    </citation>
    <scope>NUCLEOTIDE SEQUENCE [LARGE SCALE GENOMIC DNA]</scope>
    <source>
        <strain evidence="8">DTO 134E9</strain>
    </source>
</reference>
<evidence type="ECO:0000256" key="5">
    <source>
        <dbReference type="SAM" id="Phobius"/>
    </source>
</evidence>
<dbReference type="InterPro" id="IPR036259">
    <property type="entry name" value="MFS_trans_sf"/>
</dbReference>
<comment type="subcellular location">
    <subcellularLocation>
        <location evidence="1">Membrane</location>
        <topology evidence="1">Multi-pass membrane protein</topology>
    </subcellularLocation>
</comment>
<feature type="transmembrane region" description="Helical" evidence="5">
    <location>
        <begin position="354"/>
        <end position="372"/>
    </location>
</feature>
<evidence type="ECO:0000256" key="1">
    <source>
        <dbReference type="ARBA" id="ARBA00004141"/>
    </source>
</evidence>
<dbReference type="InterPro" id="IPR020846">
    <property type="entry name" value="MFS_dom"/>
</dbReference>
<keyword evidence="3 5" id="KW-1133">Transmembrane helix</keyword>
<feature type="transmembrane region" description="Helical" evidence="5">
    <location>
        <begin position="450"/>
        <end position="472"/>
    </location>
</feature>
<dbReference type="InterPro" id="IPR011701">
    <property type="entry name" value="MFS"/>
</dbReference>
<dbReference type="GO" id="GO:0140115">
    <property type="term" value="P:export across plasma membrane"/>
    <property type="evidence" value="ECO:0007669"/>
    <property type="project" value="UniProtKB-ARBA"/>
</dbReference>
<keyword evidence="2 5" id="KW-0812">Transmembrane</keyword>
<evidence type="ECO:0000256" key="3">
    <source>
        <dbReference type="ARBA" id="ARBA00022989"/>
    </source>
</evidence>
<gene>
    <name evidence="7" type="ORF">ASPWEDRAFT_60982</name>
</gene>
<dbReference type="GO" id="GO:0042908">
    <property type="term" value="P:xenobiotic transport"/>
    <property type="evidence" value="ECO:0007669"/>
    <property type="project" value="UniProtKB-ARBA"/>
</dbReference>
<dbReference type="OrthoDB" id="5410178at2759"/>
<dbReference type="AlphaFoldDB" id="A0A1L9RCP8"/>
<dbReference type="Pfam" id="PF07690">
    <property type="entry name" value="MFS_1"/>
    <property type="match status" value="1"/>
</dbReference>
<dbReference type="GO" id="GO:0016020">
    <property type="term" value="C:membrane"/>
    <property type="evidence" value="ECO:0007669"/>
    <property type="project" value="UniProtKB-SubCell"/>
</dbReference>
<dbReference type="InterPro" id="IPR005829">
    <property type="entry name" value="Sugar_transporter_CS"/>
</dbReference>
<name>A0A1L9RCP8_ASPWE</name>
<feature type="transmembrane region" description="Helical" evidence="5">
    <location>
        <begin position="413"/>
        <end position="438"/>
    </location>
</feature>
<dbReference type="PANTHER" id="PTHR23502:SF157">
    <property type="entry name" value="MAJOR FACILITATOR SUPERFAMILY (MFS) PROFILE DOMAIN-CONTAINING PROTEIN-RELATED"/>
    <property type="match status" value="1"/>
</dbReference>
<dbReference type="VEuPathDB" id="FungiDB:ASPWEDRAFT_60982"/>
<dbReference type="RefSeq" id="XP_040686345.1">
    <property type="nucleotide sequence ID" value="XM_040838549.1"/>
</dbReference>
<keyword evidence="8" id="KW-1185">Reference proteome</keyword>
<dbReference type="GeneID" id="63754397"/>
<sequence>MEDLKPSVGAYLLQHDLEFTPDGRFVRFKPDNKTHPRNWSLTRKSYDIGMIFMLDLFVTASSTAGSSAAAEAESEFNIGPTLSIFCFVTLFLLGQVIGSILLAPWSEAFGRKKLYIASSGIISICCVIVGVAPSIAAVVVGRFIAGLLSAIPCNVGVGSVEDLFRSKERIWVVFIWMIASNIGLIIGPIMSSYIIASLDWRWVLYIYAIIIAFVGLFMVFIRESRPSVILTRQVNHVRKETGIDTLRALNHDHTPDLRTYCRVSLLRPLQLFFTEPVVFVVALMIAVAFALLYLFTEALQPIYQDLGFSHKEASLAFLAILVGIGFSALTRMLDHHIANLVRRKGRAVRPEDKLAGLAIGAPIFAIGLWWFAWTIPPDVHGVPWIVPTIALAFIGYALCEFDTVLQGYLSDSYLSYSASAGAAVQFLRALLSGIFPLFTQQMFNGLGANVATSILAIVATLFCAAPPLFICYGERIRSRSKFANYSLAIQAEMGKGVEDF</sequence>
<evidence type="ECO:0000256" key="4">
    <source>
        <dbReference type="ARBA" id="ARBA00023136"/>
    </source>
</evidence>
<dbReference type="Gene3D" id="1.20.1250.20">
    <property type="entry name" value="MFS general substrate transporter like domains"/>
    <property type="match status" value="1"/>
</dbReference>
<keyword evidence="4 5" id="KW-0472">Membrane</keyword>
<dbReference type="FunFam" id="1.20.1250.20:FF:000475">
    <property type="entry name" value="MFS multidrug transporter, putative"/>
    <property type="match status" value="1"/>
</dbReference>
<feature type="transmembrane region" description="Helical" evidence="5">
    <location>
        <begin position="384"/>
        <end position="401"/>
    </location>
</feature>
<organism evidence="7 8">
    <name type="scientific">Aspergillus wentii DTO 134E9</name>
    <dbReference type="NCBI Taxonomy" id="1073089"/>
    <lineage>
        <taxon>Eukaryota</taxon>
        <taxon>Fungi</taxon>
        <taxon>Dikarya</taxon>
        <taxon>Ascomycota</taxon>
        <taxon>Pezizomycotina</taxon>
        <taxon>Eurotiomycetes</taxon>
        <taxon>Eurotiomycetidae</taxon>
        <taxon>Eurotiales</taxon>
        <taxon>Aspergillaceae</taxon>
        <taxon>Aspergillus</taxon>
        <taxon>Aspergillus subgen. Cremei</taxon>
    </lineage>
</organism>
<dbReference type="EMBL" id="KV878214">
    <property type="protein sequence ID" value="OJJ32668.1"/>
    <property type="molecule type" value="Genomic_DNA"/>
</dbReference>
<dbReference type="Proteomes" id="UP000184383">
    <property type="component" value="Unassembled WGS sequence"/>
</dbReference>
<dbReference type="GO" id="GO:0022857">
    <property type="term" value="F:transmembrane transporter activity"/>
    <property type="evidence" value="ECO:0007669"/>
    <property type="project" value="InterPro"/>
</dbReference>
<evidence type="ECO:0000259" key="6">
    <source>
        <dbReference type="PROSITE" id="PS50850"/>
    </source>
</evidence>
<proteinExistence type="predicted"/>
<evidence type="ECO:0000313" key="8">
    <source>
        <dbReference type="Proteomes" id="UP000184383"/>
    </source>
</evidence>
<protein>
    <recommendedName>
        <fullName evidence="6">Major facilitator superfamily (MFS) profile domain-containing protein</fullName>
    </recommendedName>
</protein>
<dbReference type="SUPFAM" id="SSF103473">
    <property type="entry name" value="MFS general substrate transporter"/>
    <property type="match status" value="1"/>
</dbReference>
<feature type="domain" description="Major facilitator superfamily (MFS) profile" evidence="6">
    <location>
        <begin position="41"/>
        <end position="477"/>
    </location>
</feature>
<evidence type="ECO:0000313" key="7">
    <source>
        <dbReference type="EMBL" id="OJJ32668.1"/>
    </source>
</evidence>
<dbReference type="STRING" id="1073089.A0A1L9RCP8"/>
<feature type="transmembrane region" description="Helical" evidence="5">
    <location>
        <begin position="114"/>
        <end position="133"/>
    </location>
</feature>
<dbReference type="PANTHER" id="PTHR23502">
    <property type="entry name" value="MAJOR FACILITATOR SUPERFAMILY"/>
    <property type="match status" value="1"/>
</dbReference>
<evidence type="ECO:0000256" key="2">
    <source>
        <dbReference type="ARBA" id="ARBA00022692"/>
    </source>
</evidence>
<feature type="transmembrane region" description="Helical" evidence="5">
    <location>
        <begin position="139"/>
        <end position="158"/>
    </location>
</feature>
<dbReference type="PROSITE" id="PS00216">
    <property type="entry name" value="SUGAR_TRANSPORT_1"/>
    <property type="match status" value="1"/>
</dbReference>
<feature type="transmembrane region" description="Helical" evidence="5">
    <location>
        <begin position="315"/>
        <end position="333"/>
    </location>
</feature>
<feature type="transmembrane region" description="Helical" evidence="5">
    <location>
        <begin position="170"/>
        <end position="196"/>
    </location>
</feature>